<evidence type="ECO:0000256" key="7">
    <source>
        <dbReference type="ARBA" id="ARBA00022989"/>
    </source>
</evidence>
<evidence type="ECO:0000256" key="5">
    <source>
        <dbReference type="ARBA" id="ARBA00022692"/>
    </source>
</evidence>
<dbReference type="PANTHER" id="PTHR24305">
    <property type="entry name" value="CYTOCHROME P450"/>
    <property type="match status" value="1"/>
</dbReference>
<dbReference type="Gene3D" id="1.10.630.10">
    <property type="entry name" value="Cytochrome P450"/>
    <property type="match status" value="1"/>
</dbReference>
<reference evidence="13 14" key="1">
    <citation type="submission" date="2015-09" db="EMBL/GenBank/DDBJ databases">
        <title>Host preference determinants of Valsa canker pathogens revealed by comparative genomics.</title>
        <authorList>
            <person name="Yin Z."/>
            <person name="Huang L."/>
        </authorList>
    </citation>
    <scope>NUCLEOTIDE SEQUENCE [LARGE SCALE GENOMIC DNA]</scope>
    <source>
        <strain evidence="13 14">SXYLt</strain>
    </source>
</reference>
<keyword evidence="9 12" id="KW-0408">Iron</keyword>
<evidence type="ECO:0000256" key="4">
    <source>
        <dbReference type="ARBA" id="ARBA00022617"/>
    </source>
</evidence>
<dbReference type="PANTHER" id="PTHR24305:SF112">
    <property type="entry name" value="L-ORNITHINE-N5-MONOOXYGENASE (EUROFUNG)"/>
    <property type="match status" value="1"/>
</dbReference>
<sequence length="246" mass="27655">MAAWVHEQVEARLNSSFEKQEHPDLVHYLLEQSDEPLTAERALRMRGDSLNAIVAGSHPIPAVLMGLFSELAQKPWHIELVYQEVASVDLTDRKALAALPHLNAVLQEALRLYPVLPTGGPRQTGDQGVTIASVFIPPLTTIISPRFSIQRREDCFEKANEFIPERWTTRGEMIRNIAAYNPWGTAHHSCVARAMAIGMLRVTTAQLIKKYKFHLAPGETGRRVLEDMKDQLAPNPGPLLLRFELR</sequence>
<evidence type="ECO:0000313" key="14">
    <source>
        <dbReference type="Proteomes" id="UP000285146"/>
    </source>
</evidence>
<dbReference type="InterPro" id="IPR002403">
    <property type="entry name" value="Cyt_P450_E_grp-IV"/>
</dbReference>
<evidence type="ECO:0000313" key="13">
    <source>
        <dbReference type="EMBL" id="ROW06272.1"/>
    </source>
</evidence>
<keyword evidence="8" id="KW-0560">Oxidoreductase</keyword>
<keyword evidence="14" id="KW-1185">Reference proteome</keyword>
<dbReference type="InterPro" id="IPR050121">
    <property type="entry name" value="Cytochrome_P450_monoxygenase"/>
</dbReference>
<dbReference type="PRINTS" id="PR00465">
    <property type="entry name" value="EP450IV"/>
</dbReference>
<evidence type="ECO:0000256" key="3">
    <source>
        <dbReference type="ARBA" id="ARBA00010617"/>
    </source>
</evidence>
<protein>
    <recommendedName>
        <fullName evidence="15">Cytochrome P450</fullName>
    </recommendedName>
</protein>
<evidence type="ECO:0000256" key="11">
    <source>
        <dbReference type="ARBA" id="ARBA00023136"/>
    </source>
</evidence>
<dbReference type="InterPro" id="IPR036396">
    <property type="entry name" value="Cyt_P450_sf"/>
</dbReference>
<dbReference type="InterPro" id="IPR001128">
    <property type="entry name" value="Cyt_P450"/>
</dbReference>
<dbReference type="InParanoid" id="A0A423WST5"/>
<evidence type="ECO:0000256" key="8">
    <source>
        <dbReference type="ARBA" id="ARBA00023002"/>
    </source>
</evidence>
<dbReference type="GO" id="GO:0004497">
    <property type="term" value="F:monooxygenase activity"/>
    <property type="evidence" value="ECO:0007669"/>
    <property type="project" value="UniProtKB-KW"/>
</dbReference>
<evidence type="ECO:0000256" key="12">
    <source>
        <dbReference type="PIRSR" id="PIRSR602403-1"/>
    </source>
</evidence>
<keyword evidence="5" id="KW-0812">Transmembrane</keyword>
<comment type="similarity">
    <text evidence="3">Belongs to the cytochrome P450 family.</text>
</comment>
<dbReference type="GO" id="GO:0016020">
    <property type="term" value="C:membrane"/>
    <property type="evidence" value="ECO:0007669"/>
    <property type="project" value="UniProtKB-SubCell"/>
</dbReference>
<evidence type="ECO:0000256" key="9">
    <source>
        <dbReference type="ARBA" id="ARBA00023004"/>
    </source>
</evidence>
<comment type="cofactor">
    <cofactor evidence="1 12">
        <name>heme</name>
        <dbReference type="ChEBI" id="CHEBI:30413"/>
    </cofactor>
</comment>
<keyword evidence="6 12" id="KW-0479">Metal-binding</keyword>
<comment type="caution">
    <text evidence="13">The sequence shown here is derived from an EMBL/GenBank/DDBJ whole genome shotgun (WGS) entry which is preliminary data.</text>
</comment>
<gene>
    <name evidence="13" type="ORF">VPNG_08075</name>
</gene>
<comment type="subcellular location">
    <subcellularLocation>
        <location evidence="2">Membrane</location>
    </subcellularLocation>
</comment>
<evidence type="ECO:0000256" key="6">
    <source>
        <dbReference type="ARBA" id="ARBA00022723"/>
    </source>
</evidence>
<evidence type="ECO:0000256" key="1">
    <source>
        <dbReference type="ARBA" id="ARBA00001971"/>
    </source>
</evidence>
<dbReference type="STRING" id="1230097.A0A423WST5"/>
<evidence type="ECO:0000256" key="2">
    <source>
        <dbReference type="ARBA" id="ARBA00004370"/>
    </source>
</evidence>
<name>A0A423WST5_9PEZI</name>
<keyword evidence="7" id="KW-1133">Transmembrane helix</keyword>
<organism evidence="13 14">
    <name type="scientific">Cytospora leucostoma</name>
    <dbReference type="NCBI Taxonomy" id="1230097"/>
    <lineage>
        <taxon>Eukaryota</taxon>
        <taxon>Fungi</taxon>
        <taxon>Dikarya</taxon>
        <taxon>Ascomycota</taxon>
        <taxon>Pezizomycotina</taxon>
        <taxon>Sordariomycetes</taxon>
        <taxon>Sordariomycetidae</taxon>
        <taxon>Diaporthales</taxon>
        <taxon>Cytosporaceae</taxon>
        <taxon>Cytospora</taxon>
    </lineage>
</organism>
<feature type="binding site" description="axial binding residue" evidence="12">
    <location>
        <position position="190"/>
    </location>
    <ligand>
        <name>heme</name>
        <dbReference type="ChEBI" id="CHEBI:30413"/>
    </ligand>
    <ligandPart>
        <name>Fe</name>
        <dbReference type="ChEBI" id="CHEBI:18248"/>
    </ligandPart>
</feature>
<evidence type="ECO:0000256" key="10">
    <source>
        <dbReference type="ARBA" id="ARBA00023033"/>
    </source>
</evidence>
<dbReference type="GO" id="GO:0005506">
    <property type="term" value="F:iron ion binding"/>
    <property type="evidence" value="ECO:0007669"/>
    <property type="project" value="InterPro"/>
</dbReference>
<proteinExistence type="inferred from homology"/>
<keyword evidence="4 12" id="KW-0349">Heme</keyword>
<dbReference type="AlphaFoldDB" id="A0A423WST5"/>
<dbReference type="Proteomes" id="UP000285146">
    <property type="component" value="Unassembled WGS sequence"/>
</dbReference>
<dbReference type="OrthoDB" id="6692864at2759"/>
<dbReference type="EMBL" id="LKEB01000043">
    <property type="protein sequence ID" value="ROW06272.1"/>
    <property type="molecule type" value="Genomic_DNA"/>
</dbReference>
<dbReference type="SUPFAM" id="SSF48264">
    <property type="entry name" value="Cytochrome P450"/>
    <property type="match status" value="1"/>
</dbReference>
<dbReference type="GO" id="GO:0016705">
    <property type="term" value="F:oxidoreductase activity, acting on paired donors, with incorporation or reduction of molecular oxygen"/>
    <property type="evidence" value="ECO:0007669"/>
    <property type="project" value="InterPro"/>
</dbReference>
<dbReference type="GO" id="GO:0020037">
    <property type="term" value="F:heme binding"/>
    <property type="evidence" value="ECO:0007669"/>
    <property type="project" value="InterPro"/>
</dbReference>
<dbReference type="Pfam" id="PF00067">
    <property type="entry name" value="p450"/>
    <property type="match status" value="1"/>
</dbReference>
<keyword evidence="11" id="KW-0472">Membrane</keyword>
<accession>A0A423WST5</accession>
<keyword evidence="10" id="KW-0503">Monooxygenase</keyword>
<evidence type="ECO:0008006" key="15">
    <source>
        <dbReference type="Google" id="ProtNLM"/>
    </source>
</evidence>